<keyword evidence="5 8" id="KW-1133">Transmembrane helix</keyword>
<feature type="transmembrane region" description="Helical" evidence="8">
    <location>
        <begin position="45"/>
        <end position="63"/>
    </location>
</feature>
<dbReference type="InterPro" id="IPR050277">
    <property type="entry name" value="Sodium:Solute_Symporter"/>
</dbReference>
<feature type="transmembrane region" description="Helical" evidence="8">
    <location>
        <begin position="355"/>
        <end position="375"/>
    </location>
</feature>
<dbReference type="Pfam" id="PF00474">
    <property type="entry name" value="SSF"/>
    <property type="match status" value="1"/>
</dbReference>
<dbReference type="PANTHER" id="PTHR48086:SF10">
    <property type="entry name" value="AGR155CP"/>
    <property type="match status" value="1"/>
</dbReference>
<dbReference type="AlphaFoldDB" id="A0AA96WLG2"/>
<feature type="transmembrane region" description="Helical" evidence="8">
    <location>
        <begin position="154"/>
        <end position="172"/>
    </location>
</feature>
<sequence length="497" mass="53217">MSTGAVALLVTLVTAGVFASLGLLHASKRTISLDDFMVSRNRFGWGMAFATIVSSAMGVWILFSPPQVGATSGIAGIFGYCLGSAAPMLLFTQLGPRIRRLMPSGHSLNQFVLHRFGNVMYGLTLAVIVFYMFIYLTAELTAIAKAVQILADVPLGWTALVVITATFIYTIYGGLDATIFTDAIQFVVIVPLLLVSFAVAIVALGGWQAALEPVQLNAPQLLSVANGSGIKMGASLIIAIVAAELFNQSNWQRVYACRTDSTVKRAFANSTLAIMPMILIAGLLGVLAMHFGFNDDRAFFSLMQQLSLPLWVMLGVLVLALALVMSTLSSLLNGIASVFTVDLMRLFPQMRSSGLLRASRILTVAVGIPAIGIAAQGYDVLYLFLLADLVCAGAFFPVVYGFYSRRLTGSIAFWSTVIGIVAGAMFFPKPDFTPWLTIPFGGDLLASFTASVLVSAVVSFVGSSLHGNRALFDFSQIQSQIRDYSDYEVEPVDVGRG</sequence>
<dbReference type="Gene3D" id="1.20.1730.10">
    <property type="entry name" value="Sodium/glucose cotransporter"/>
    <property type="match status" value="1"/>
</dbReference>
<keyword evidence="3" id="KW-0813">Transport</keyword>
<evidence type="ECO:0000256" key="2">
    <source>
        <dbReference type="ARBA" id="ARBA00006434"/>
    </source>
</evidence>
<feature type="transmembrane region" description="Helical" evidence="8">
    <location>
        <begin position="310"/>
        <end position="343"/>
    </location>
</feature>
<protein>
    <submittedName>
        <fullName evidence="9">Na+/proline symporter</fullName>
    </submittedName>
</protein>
<dbReference type="InterPro" id="IPR038377">
    <property type="entry name" value="Na/Glc_symporter_sf"/>
</dbReference>
<evidence type="ECO:0000256" key="6">
    <source>
        <dbReference type="ARBA" id="ARBA00023136"/>
    </source>
</evidence>
<comment type="similarity">
    <text evidence="2 7">Belongs to the sodium:solute symporter (SSF) (TC 2.A.21) family.</text>
</comment>
<accession>A0AA96WLG2</accession>
<evidence type="ECO:0000256" key="3">
    <source>
        <dbReference type="ARBA" id="ARBA00022448"/>
    </source>
</evidence>
<feature type="transmembrane region" description="Helical" evidence="8">
    <location>
        <begin position="69"/>
        <end position="91"/>
    </location>
</feature>
<gene>
    <name evidence="9" type="ORF">HJG54_11990</name>
</gene>
<dbReference type="GO" id="GO:0015606">
    <property type="term" value="F:spermidine transmembrane transporter activity"/>
    <property type="evidence" value="ECO:0007669"/>
    <property type="project" value="TreeGrafter"/>
</dbReference>
<dbReference type="PANTHER" id="PTHR48086">
    <property type="entry name" value="SODIUM/PROLINE SYMPORTER-RELATED"/>
    <property type="match status" value="1"/>
</dbReference>
<feature type="transmembrane region" description="Helical" evidence="8">
    <location>
        <begin position="267"/>
        <end position="290"/>
    </location>
</feature>
<feature type="transmembrane region" description="Helical" evidence="8">
    <location>
        <begin position="410"/>
        <end position="428"/>
    </location>
</feature>
<keyword evidence="6 8" id="KW-0472">Membrane</keyword>
<evidence type="ECO:0000256" key="1">
    <source>
        <dbReference type="ARBA" id="ARBA00004141"/>
    </source>
</evidence>
<evidence type="ECO:0000256" key="7">
    <source>
        <dbReference type="RuleBase" id="RU362091"/>
    </source>
</evidence>
<dbReference type="InterPro" id="IPR001734">
    <property type="entry name" value="Na/solute_symporter"/>
</dbReference>
<evidence type="ECO:0000313" key="9">
    <source>
        <dbReference type="EMBL" id="WNZ23501.1"/>
    </source>
</evidence>
<reference evidence="9" key="1">
    <citation type="submission" date="2020-05" db="EMBL/GenBank/DDBJ databases">
        <authorList>
            <person name="Zhu T."/>
            <person name="Keshari N."/>
            <person name="Lu X."/>
        </authorList>
    </citation>
    <scope>NUCLEOTIDE SEQUENCE</scope>
    <source>
        <strain evidence="9">NK1-12</strain>
    </source>
</reference>
<evidence type="ECO:0000256" key="4">
    <source>
        <dbReference type="ARBA" id="ARBA00022692"/>
    </source>
</evidence>
<feature type="transmembrane region" description="Helical" evidence="8">
    <location>
        <begin position="440"/>
        <end position="461"/>
    </location>
</feature>
<feature type="transmembrane region" description="Helical" evidence="8">
    <location>
        <begin position="112"/>
        <end position="134"/>
    </location>
</feature>
<organism evidence="9">
    <name type="scientific">Leptolyngbya sp. NK1-12</name>
    <dbReference type="NCBI Taxonomy" id="2547451"/>
    <lineage>
        <taxon>Bacteria</taxon>
        <taxon>Bacillati</taxon>
        <taxon>Cyanobacteriota</taxon>
        <taxon>Cyanophyceae</taxon>
        <taxon>Leptolyngbyales</taxon>
        <taxon>Leptolyngbyaceae</taxon>
        <taxon>Leptolyngbya group</taxon>
        <taxon>Leptolyngbya</taxon>
    </lineage>
</organism>
<comment type="subcellular location">
    <subcellularLocation>
        <location evidence="1">Membrane</location>
        <topology evidence="1">Multi-pass membrane protein</topology>
    </subcellularLocation>
</comment>
<evidence type="ECO:0000256" key="5">
    <source>
        <dbReference type="ARBA" id="ARBA00022989"/>
    </source>
</evidence>
<dbReference type="RefSeq" id="WP_316435187.1">
    <property type="nucleotide sequence ID" value="NZ_CP053586.1"/>
</dbReference>
<keyword evidence="4 8" id="KW-0812">Transmembrane</keyword>
<evidence type="ECO:0000256" key="8">
    <source>
        <dbReference type="SAM" id="Phobius"/>
    </source>
</evidence>
<dbReference type="PROSITE" id="PS50283">
    <property type="entry name" value="NA_SOLUT_SYMP_3"/>
    <property type="match status" value="1"/>
</dbReference>
<feature type="transmembrane region" description="Helical" evidence="8">
    <location>
        <begin position="6"/>
        <end position="24"/>
    </location>
</feature>
<proteinExistence type="inferred from homology"/>
<feature type="transmembrane region" description="Helical" evidence="8">
    <location>
        <begin position="229"/>
        <end position="246"/>
    </location>
</feature>
<name>A0AA96WLG2_9CYAN</name>
<feature type="transmembrane region" description="Helical" evidence="8">
    <location>
        <begin position="381"/>
        <end position="403"/>
    </location>
</feature>
<feature type="transmembrane region" description="Helical" evidence="8">
    <location>
        <begin position="184"/>
        <end position="209"/>
    </location>
</feature>
<dbReference type="EMBL" id="CP053586">
    <property type="protein sequence ID" value="WNZ23501.1"/>
    <property type="molecule type" value="Genomic_DNA"/>
</dbReference>
<dbReference type="GO" id="GO:0005886">
    <property type="term" value="C:plasma membrane"/>
    <property type="evidence" value="ECO:0007669"/>
    <property type="project" value="TreeGrafter"/>
</dbReference>